<feature type="transmembrane region" description="Helical" evidence="6">
    <location>
        <begin position="135"/>
        <end position="152"/>
    </location>
</feature>
<feature type="transmembrane region" description="Helical" evidence="6">
    <location>
        <begin position="98"/>
        <end position="123"/>
    </location>
</feature>
<evidence type="ECO:0000256" key="1">
    <source>
        <dbReference type="ARBA" id="ARBA00004651"/>
    </source>
</evidence>
<dbReference type="GO" id="GO:0005436">
    <property type="term" value="F:sodium:phosphate symporter activity"/>
    <property type="evidence" value="ECO:0007669"/>
    <property type="project" value="InterPro"/>
</dbReference>
<keyword evidence="4 6" id="KW-1133">Transmembrane helix</keyword>
<feature type="transmembrane region" description="Helical" evidence="6">
    <location>
        <begin position="172"/>
        <end position="189"/>
    </location>
</feature>
<evidence type="ECO:0000256" key="3">
    <source>
        <dbReference type="ARBA" id="ARBA00022692"/>
    </source>
</evidence>
<feature type="transmembrane region" description="Helical" evidence="6">
    <location>
        <begin position="281"/>
        <end position="303"/>
    </location>
</feature>
<accession>A0A1H9NW62</accession>
<feature type="transmembrane region" description="Helical" evidence="6">
    <location>
        <begin position="247"/>
        <end position="269"/>
    </location>
</feature>
<dbReference type="Pfam" id="PF02690">
    <property type="entry name" value="Na_Pi_cotrans"/>
    <property type="match status" value="2"/>
</dbReference>
<keyword evidence="2" id="KW-1003">Cell membrane</keyword>
<protein>
    <submittedName>
        <fullName evidence="7">Phosphate:Na+ symporter</fullName>
    </submittedName>
</protein>
<feature type="transmembrane region" description="Helical" evidence="6">
    <location>
        <begin position="70"/>
        <end position="92"/>
    </location>
</feature>
<keyword evidence="8" id="KW-1185">Reference proteome</keyword>
<evidence type="ECO:0000256" key="4">
    <source>
        <dbReference type="ARBA" id="ARBA00022989"/>
    </source>
</evidence>
<dbReference type="GO" id="GO:0044341">
    <property type="term" value="P:sodium-dependent phosphate transport"/>
    <property type="evidence" value="ECO:0007669"/>
    <property type="project" value="InterPro"/>
</dbReference>
<feature type="transmembrane region" description="Helical" evidence="6">
    <location>
        <begin position="40"/>
        <end position="58"/>
    </location>
</feature>
<dbReference type="PANTHER" id="PTHR10010:SF46">
    <property type="entry name" value="SODIUM-DEPENDENT PHOSPHATE TRANSPORT PROTEIN 2B"/>
    <property type="match status" value="1"/>
</dbReference>
<dbReference type="AlphaFoldDB" id="A0A1H9NW62"/>
<name>A0A1H9NW62_9BACI</name>
<dbReference type="OrthoDB" id="9763003at2"/>
<comment type="subcellular location">
    <subcellularLocation>
        <location evidence="1">Cell membrane</location>
        <topology evidence="1">Multi-pass membrane protein</topology>
    </subcellularLocation>
</comment>
<evidence type="ECO:0000256" key="5">
    <source>
        <dbReference type="ARBA" id="ARBA00023136"/>
    </source>
</evidence>
<evidence type="ECO:0000256" key="6">
    <source>
        <dbReference type="SAM" id="Phobius"/>
    </source>
</evidence>
<dbReference type="NCBIfam" id="TIGR00704">
    <property type="entry name" value="NaPi_cotrn_rel"/>
    <property type="match status" value="1"/>
</dbReference>
<evidence type="ECO:0000256" key="2">
    <source>
        <dbReference type="ARBA" id="ARBA00022475"/>
    </source>
</evidence>
<dbReference type="InterPro" id="IPR004633">
    <property type="entry name" value="NaPi_cotrn-rel/YqeW-like"/>
</dbReference>
<sequence length="528" mass="57688">METFGLIFGGIGLFLLGMNFMTEGLKSMAGETLKDRLKKFTGGIFSSIFSGAALTALIQSSSATTFMTIGFVSAGLLSFSQSLGVIIGANVGSTSTGWIVSAIGFQINMSMLALPLIGAGVVLKLLSKKRFSSQGQALTGFGLLFLGIDILQNGMGGFTEFINLSQFHGHEWWWLPVLVIVGAVMTILLQSSSAAVVTTLTALHTGAIDFNQAALLVIGQNVGTTAKAFLAAIGGTVAAKRTATAHIMFNLFTGLIAVIALPLLIYAVMMTAEAFQVEDPAVQLAIFHTLFNVSGVLLILPILKWFKKTVKWIIPEKKETPYMTFLDESVAVVGPVALEAVRRALRKMLYDLAAAGKEILEDRTVKDSHRVKFQQVTFGLSEIQQFLSTIRANETSVSAQAYKQQVAMVHAVDHIGRLLKALKEADHYVQGLPDSKINKFMRDVDELFNNVITHSDELSDKTVEMAEEHSIKIANRRRYSRQELLEATVKENLTVDEGINAVQFIQFLDRLAYHTWRALYHTSGNRNS</sequence>
<reference evidence="8" key="1">
    <citation type="submission" date="2016-10" db="EMBL/GenBank/DDBJ databases">
        <authorList>
            <person name="Varghese N."/>
            <person name="Submissions S."/>
        </authorList>
    </citation>
    <scope>NUCLEOTIDE SEQUENCE [LARGE SCALE GENOMIC DNA]</scope>
    <source>
        <strain evidence="8">S9</strain>
    </source>
</reference>
<keyword evidence="3 6" id="KW-0812">Transmembrane</keyword>
<organism evidence="7 8">
    <name type="scientific">Salipaludibacillus aurantiacus</name>
    <dbReference type="NCBI Taxonomy" id="1601833"/>
    <lineage>
        <taxon>Bacteria</taxon>
        <taxon>Bacillati</taxon>
        <taxon>Bacillota</taxon>
        <taxon>Bacilli</taxon>
        <taxon>Bacillales</taxon>
        <taxon>Bacillaceae</taxon>
    </lineage>
</organism>
<dbReference type="EMBL" id="FOGT01000001">
    <property type="protein sequence ID" value="SER39809.1"/>
    <property type="molecule type" value="Genomic_DNA"/>
</dbReference>
<gene>
    <name evidence="7" type="ORF">SAMN05518684_10112</name>
</gene>
<dbReference type="PANTHER" id="PTHR10010">
    <property type="entry name" value="SOLUTE CARRIER FAMILY 34 SODIUM PHOSPHATE , MEMBER 2-RELATED"/>
    <property type="match status" value="1"/>
</dbReference>
<proteinExistence type="predicted"/>
<dbReference type="InterPro" id="IPR003841">
    <property type="entry name" value="Na/Pi_transpt"/>
</dbReference>
<dbReference type="Proteomes" id="UP000198571">
    <property type="component" value="Unassembled WGS sequence"/>
</dbReference>
<keyword evidence="5 6" id="KW-0472">Membrane</keyword>
<evidence type="ECO:0000313" key="8">
    <source>
        <dbReference type="Proteomes" id="UP000198571"/>
    </source>
</evidence>
<dbReference type="RefSeq" id="WP_093046976.1">
    <property type="nucleotide sequence ID" value="NZ_FOGT01000001.1"/>
</dbReference>
<evidence type="ECO:0000313" key="7">
    <source>
        <dbReference type="EMBL" id="SER39809.1"/>
    </source>
</evidence>
<dbReference type="NCBIfam" id="NF037997">
    <property type="entry name" value="Na_Pi_symport"/>
    <property type="match status" value="1"/>
</dbReference>
<dbReference type="GO" id="GO:0005886">
    <property type="term" value="C:plasma membrane"/>
    <property type="evidence" value="ECO:0007669"/>
    <property type="project" value="UniProtKB-SubCell"/>
</dbReference>